<accession>A0A0G3G4X5</accession>
<dbReference type="InterPro" id="IPR011990">
    <property type="entry name" value="TPR-like_helical_dom_sf"/>
</dbReference>
<dbReference type="Gene3D" id="3.10.350.10">
    <property type="entry name" value="LysM domain"/>
    <property type="match status" value="1"/>
</dbReference>
<dbReference type="SMART" id="SM00028">
    <property type="entry name" value="TPR"/>
    <property type="match status" value="2"/>
</dbReference>
<feature type="repeat" description="TPR" evidence="1">
    <location>
        <begin position="243"/>
        <end position="276"/>
    </location>
</feature>
<dbReference type="STRING" id="106634.TVD_13365"/>
<dbReference type="KEGG" id="tvr:TVD_13365"/>
<dbReference type="SUPFAM" id="SSF54106">
    <property type="entry name" value="LysM domain"/>
    <property type="match status" value="1"/>
</dbReference>
<dbReference type="CDD" id="cd00118">
    <property type="entry name" value="LysM"/>
    <property type="match status" value="1"/>
</dbReference>
<keyword evidence="4" id="KW-1185">Reference proteome</keyword>
<dbReference type="OrthoDB" id="5947215at2"/>
<evidence type="ECO:0000313" key="4">
    <source>
        <dbReference type="Proteomes" id="UP000064201"/>
    </source>
</evidence>
<dbReference type="InterPro" id="IPR019734">
    <property type="entry name" value="TPR_rpt"/>
</dbReference>
<dbReference type="PATRIC" id="fig|106634.4.peg.2727"/>
<feature type="domain" description="LysM" evidence="2">
    <location>
        <begin position="116"/>
        <end position="163"/>
    </location>
</feature>
<keyword evidence="1" id="KW-0802">TPR repeat</keyword>
<dbReference type="SUPFAM" id="SSF48452">
    <property type="entry name" value="TPR-like"/>
    <property type="match status" value="1"/>
</dbReference>
<dbReference type="RefSeq" id="WP_047251830.1">
    <property type="nucleotide sequence ID" value="NZ_CP011367.1"/>
</dbReference>
<dbReference type="Gene3D" id="1.25.40.10">
    <property type="entry name" value="Tetratricopeptide repeat domain"/>
    <property type="match status" value="1"/>
</dbReference>
<dbReference type="InterPro" id="IPR036779">
    <property type="entry name" value="LysM_dom_sf"/>
</dbReference>
<dbReference type="Pfam" id="PF01476">
    <property type="entry name" value="LysM"/>
    <property type="match status" value="1"/>
</dbReference>
<protein>
    <submittedName>
        <fullName evidence="3">Peptidoglycan-binding protein</fullName>
    </submittedName>
</protein>
<dbReference type="InterPro" id="IPR018392">
    <property type="entry name" value="LysM"/>
</dbReference>
<organism evidence="3 4">
    <name type="scientific">Thioalkalivibrio versutus</name>
    <dbReference type="NCBI Taxonomy" id="106634"/>
    <lineage>
        <taxon>Bacteria</taxon>
        <taxon>Pseudomonadati</taxon>
        <taxon>Pseudomonadota</taxon>
        <taxon>Gammaproteobacteria</taxon>
        <taxon>Chromatiales</taxon>
        <taxon>Ectothiorhodospiraceae</taxon>
        <taxon>Thioalkalivibrio</taxon>
    </lineage>
</organism>
<proteinExistence type="predicted"/>
<dbReference type="Proteomes" id="UP000064201">
    <property type="component" value="Chromosome"/>
</dbReference>
<evidence type="ECO:0000259" key="2">
    <source>
        <dbReference type="PROSITE" id="PS51782"/>
    </source>
</evidence>
<sequence>MMPAHTTLIRLVLLVVLTAFLSGCAQLQGLFDPEAESAEDVVAATDEAPSDPIAREEQDERLKIAEIVQLLQGGEMDRARSALDRILADDPGNRAARGLREQLSGDPQATLGEAYFVHTVEPGDSLGGLAREHLGDATRFVILARYNDIERPDRLLVGQRLRIPRDAAGPQRGETDLDEQLMALDPDAAPGVSDDGLRRAIEADLAAGRYGAALEVVELAREHPEAQNEWASWLDPLARDATIGYWHRRGVEARAAGATENALEAFGRVLEQDPQHATARQHLDDLEQQRKEALHAEAIVRYRNQDLQTAIALWDEALAIDPGFEAARGYRLRALELQRRLDALDNGAG</sequence>
<evidence type="ECO:0000313" key="3">
    <source>
        <dbReference type="EMBL" id="AKJ96288.1"/>
    </source>
</evidence>
<evidence type="ECO:0000256" key="1">
    <source>
        <dbReference type="PROSITE-ProRule" id="PRU00339"/>
    </source>
</evidence>
<dbReference type="PROSITE" id="PS51782">
    <property type="entry name" value="LYSM"/>
    <property type="match status" value="1"/>
</dbReference>
<reference evidence="3 4" key="1">
    <citation type="submission" date="2015-04" db="EMBL/GenBank/DDBJ databases">
        <title>Complete Sequence for the Genome of the Thioalkalivibrio versutus D301.</title>
        <authorList>
            <person name="Mu T."/>
            <person name="Zhou J."/>
            <person name="Xu X."/>
        </authorList>
    </citation>
    <scope>NUCLEOTIDE SEQUENCE [LARGE SCALE GENOMIC DNA]</scope>
    <source>
        <strain evidence="3 4">D301</strain>
    </source>
</reference>
<dbReference type="PROSITE" id="PS50005">
    <property type="entry name" value="TPR"/>
    <property type="match status" value="1"/>
</dbReference>
<dbReference type="EMBL" id="CP011367">
    <property type="protein sequence ID" value="AKJ96288.1"/>
    <property type="molecule type" value="Genomic_DNA"/>
</dbReference>
<gene>
    <name evidence="3" type="ORF">TVD_13365</name>
</gene>
<name>A0A0G3G4X5_9GAMM</name>
<dbReference type="SMART" id="SM00257">
    <property type="entry name" value="LysM"/>
    <property type="match status" value="1"/>
</dbReference>
<dbReference type="AlphaFoldDB" id="A0A0G3G4X5"/>